<keyword evidence="8" id="KW-0472">Membrane</keyword>
<keyword evidence="7" id="KW-0333">Golgi apparatus</keyword>
<name>A0A8T0SJQ5_PANVG</name>
<dbReference type="GO" id="GO:1990538">
    <property type="term" value="F:xylan O-acetyltransferase activity"/>
    <property type="evidence" value="ECO:0007669"/>
    <property type="project" value="UniProtKB-ARBA"/>
</dbReference>
<comment type="similarity">
    <text evidence="2">Belongs to the PC-esterase family. TBL subfamily.</text>
</comment>
<evidence type="ECO:0000256" key="1">
    <source>
        <dbReference type="ARBA" id="ARBA00004323"/>
    </source>
</evidence>
<reference evidence="12" key="1">
    <citation type="submission" date="2020-05" db="EMBL/GenBank/DDBJ databases">
        <title>WGS assembly of Panicum virgatum.</title>
        <authorList>
            <person name="Lovell J.T."/>
            <person name="Jenkins J."/>
            <person name="Shu S."/>
            <person name="Juenger T.E."/>
            <person name="Schmutz J."/>
        </authorList>
    </citation>
    <scope>NUCLEOTIDE SEQUENCE</scope>
    <source>
        <strain evidence="12">AP13</strain>
    </source>
</reference>
<evidence type="ECO:0000313" key="12">
    <source>
        <dbReference type="EMBL" id="KAG2597258.1"/>
    </source>
</evidence>
<dbReference type="Pfam" id="PF13839">
    <property type="entry name" value="PC-Esterase"/>
    <property type="match status" value="1"/>
</dbReference>
<comment type="subcellular location">
    <subcellularLocation>
        <location evidence="1">Golgi apparatus membrane</location>
        <topology evidence="1">Single-pass type II membrane protein</topology>
    </subcellularLocation>
</comment>
<dbReference type="InterPro" id="IPR025846">
    <property type="entry name" value="TBL_N"/>
</dbReference>
<feature type="domain" description="Trichome birefringence-like N-terminal" evidence="11">
    <location>
        <begin position="37"/>
        <end position="86"/>
    </location>
</feature>
<keyword evidence="3" id="KW-0808">Transferase</keyword>
<evidence type="ECO:0000256" key="7">
    <source>
        <dbReference type="ARBA" id="ARBA00023034"/>
    </source>
</evidence>
<dbReference type="InterPro" id="IPR026057">
    <property type="entry name" value="TBL_C"/>
</dbReference>
<dbReference type="PROSITE" id="PS51257">
    <property type="entry name" value="PROKAR_LIPOPROTEIN"/>
    <property type="match status" value="1"/>
</dbReference>
<dbReference type="PANTHER" id="PTHR32285">
    <property type="entry name" value="PROTEIN TRICHOME BIREFRINGENCE-LIKE 9-RELATED"/>
    <property type="match status" value="1"/>
</dbReference>
<evidence type="ECO:0000256" key="6">
    <source>
        <dbReference type="ARBA" id="ARBA00022989"/>
    </source>
</evidence>
<feature type="signal peptide" evidence="9">
    <location>
        <begin position="1"/>
        <end position="27"/>
    </location>
</feature>
<evidence type="ECO:0000256" key="8">
    <source>
        <dbReference type="ARBA" id="ARBA00023136"/>
    </source>
</evidence>
<evidence type="ECO:0000256" key="9">
    <source>
        <dbReference type="SAM" id="SignalP"/>
    </source>
</evidence>
<evidence type="ECO:0000256" key="4">
    <source>
        <dbReference type="ARBA" id="ARBA00022692"/>
    </source>
</evidence>
<evidence type="ECO:0000256" key="5">
    <source>
        <dbReference type="ARBA" id="ARBA00022968"/>
    </source>
</evidence>
<protein>
    <recommendedName>
        <fullName evidence="14">Trichome birefringence-like N-terminal domain-containing protein</fullName>
    </recommendedName>
</protein>
<dbReference type="EMBL" id="CM029045">
    <property type="protein sequence ID" value="KAG2597258.1"/>
    <property type="molecule type" value="Genomic_DNA"/>
</dbReference>
<keyword evidence="13" id="KW-1185">Reference proteome</keyword>
<feature type="chain" id="PRO_5035857495" description="Trichome birefringence-like N-terminal domain-containing protein" evidence="9">
    <location>
        <begin position="28"/>
        <end position="368"/>
    </location>
</feature>
<dbReference type="InterPro" id="IPR029962">
    <property type="entry name" value="TBL"/>
</dbReference>
<feature type="domain" description="Trichome birefringence-like C-terminal" evidence="10">
    <location>
        <begin position="91"/>
        <end position="359"/>
    </location>
</feature>
<keyword evidence="6" id="KW-1133">Transmembrane helix</keyword>
<dbReference type="AlphaFoldDB" id="A0A8T0SJQ5"/>
<keyword evidence="9" id="KW-0732">Signal</keyword>
<evidence type="ECO:0000256" key="2">
    <source>
        <dbReference type="ARBA" id="ARBA00007727"/>
    </source>
</evidence>
<proteinExistence type="inferred from homology"/>
<dbReference type="PANTHER" id="PTHR32285:SF196">
    <property type="entry name" value="PROTEIN TRICHOME BIREFRINGENCE-LIKE 39"/>
    <property type="match status" value="1"/>
</dbReference>
<evidence type="ECO:0008006" key="14">
    <source>
        <dbReference type="Google" id="ProtNLM"/>
    </source>
</evidence>
<evidence type="ECO:0000259" key="10">
    <source>
        <dbReference type="Pfam" id="PF13839"/>
    </source>
</evidence>
<dbReference type="GO" id="GO:0000139">
    <property type="term" value="C:Golgi membrane"/>
    <property type="evidence" value="ECO:0007669"/>
    <property type="project" value="UniProtKB-SubCell"/>
</dbReference>
<organism evidence="12 13">
    <name type="scientific">Panicum virgatum</name>
    <name type="common">Blackwell switchgrass</name>
    <dbReference type="NCBI Taxonomy" id="38727"/>
    <lineage>
        <taxon>Eukaryota</taxon>
        <taxon>Viridiplantae</taxon>
        <taxon>Streptophyta</taxon>
        <taxon>Embryophyta</taxon>
        <taxon>Tracheophyta</taxon>
        <taxon>Spermatophyta</taxon>
        <taxon>Magnoliopsida</taxon>
        <taxon>Liliopsida</taxon>
        <taxon>Poales</taxon>
        <taxon>Poaceae</taxon>
        <taxon>PACMAD clade</taxon>
        <taxon>Panicoideae</taxon>
        <taxon>Panicodae</taxon>
        <taxon>Paniceae</taxon>
        <taxon>Panicinae</taxon>
        <taxon>Panicum</taxon>
        <taxon>Panicum sect. Hiantes</taxon>
    </lineage>
</organism>
<comment type="caution">
    <text evidence="12">The sequence shown here is derived from an EMBL/GenBank/DDBJ whole genome shotgun (WGS) entry which is preliminary data.</text>
</comment>
<evidence type="ECO:0000313" key="13">
    <source>
        <dbReference type="Proteomes" id="UP000823388"/>
    </source>
</evidence>
<evidence type="ECO:0000256" key="3">
    <source>
        <dbReference type="ARBA" id="ARBA00022679"/>
    </source>
</evidence>
<dbReference type="Proteomes" id="UP000823388">
    <property type="component" value="Chromosome 5K"/>
</dbReference>
<keyword evidence="5" id="KW-0735">Signal-anchor</keyword>
<keyword evidence="4" id="KW-0812">Transmembrane</keyword>
<sequence length="368" mass="40435">MERRHLLLSATVLVVVLLGACTAAAAAAEKAAAVPSSCDAYRGSWVVDESYPLYDAASCPFVRTEFDCRLNGRPDTAYLKYRWQPSPPCSLPRFDGRKLLSAWRGKTAAFVGDSLVANQYESLLCMLHAAAPGARTNASWASGENSSITVRFEDYGVTLVYYLSHYLVDLVRDRAGRTVLKLDTVDGEGRKWLDADVLVFGSWRWWARKSWDYIQDGDTVLQDIDRTQAFAKGLQAWARWVDANLLQTTTKVFFQGYSPSHLHGQEWGAPPGTTCTAETQPVSDAAAAYRGQAPNPQDAIVRRVLAGMSKPVHLLDIAFMSQLRKDGHTTKYSGGSGPGADCTHWCVAGVPDSWNTLFYYSVLTAGNS</sequence>
<dbReference type="Pfam" id="PF14416">
    <property type="entry name" value="PMR5N"/>
    <property type="match status" value="1"/>
</dbReference>
<evidence type="ECO:0000259" key="11">
    <source>
        <dbReference type="Pfam" id="PF14416"/>
    </source>
</evidence>
<accession>A0A8T0SJQ5</accession>
<gene>
    <name evidence="12" type="ORF">PVAP13_5KG195600</name>
</gene>